<keyword evidence="2" id="KW-0560">Oxidoreductase</keyword>
<comment type="caution">
    <text evidence="4">The sequence shown here is derived from an EMBL/GenBank/DDBJ whole genome shotgun (WGS) entry which is preliminary data.</text>
</comment>
<protein>
    <submittedName>
        <fullName evidence="4">SDR family oxidoreductase</fullName>
    </submittedName>
</protein>
<gene>
    <name evidence="4" type="ORF">GCM10023216_15230</name>
</gene>
<dbReference type="RefSeq" id="WP_172149226.1">
    <property type="nucleotide sequence ID" value="NZ_BAABID010000008.1"/>
</dbReference>
<dbReference type="Pfam" id="PF00106">
    <property type="entry name" value="adh_short"/>
    <property type="match status" value="1"/>
</dbReference>
<dbReference type="InterPro" id="IPR036291">
    <property type="entry name" value="NAD(P)-bd_dom_sf"/>
</dbReference>
<proteinExistence type="inferred from homology"/>
<dbReference type="PANTHER" id="PTHR42901:SF1">
    <property type="entry name" value="ALCOHOL DEHYDROGENASE"/>
    <property type="match status" value="1"/>
</dbReference>
<dbReference type="PROSITE" id="PS00061">
    <property type="entry name" value="ADH_SHORT"/>
    <property type="match status" value="1"/>
</dbReference>
<name>A0ABP8YB58_9MICO</name>
<organism evidence="4 5">
    <name type="scientific">Isoptericola chiayiensis</name>
    <dbReference type="NCBI Taxonomy" id="579446"/>
    <lineage>
        <taxon>Bacteria</taxon>
        <taxon>Bacillati</taxon>
        <taxon>Actinomycetota</taxon>
        <taxon>Actinomycetes</taxon>
        <taxon>Micrococcales</taxon>
        <taxon>Promicromonosporaceae</taxon>
        <taxon>Isoptericola</taxon>
    </lineage>
</organism>
<evidence type="ECO:0000256" key="2">
    <source>
        <dbReference type="ARBA" id="ARBA00023002"/>
    </source>
</evidence>
<dbReference type="EMBL" id="BAABID010000008">
    <property type="protein sequence ID" value="GAA4725804.1"/>
    <property type="molecule type" value="Genomic_DNA"/>
</dbReference>
<dbReference type="InterPro" id="IPR020904">
    <property type="entry name" value="Sc_DH/Rdtase_CS"/>
</dbReference>
<evidence type="ECO:0000256" key="3">
    <source>
        <dbReference type="RuleBase" id="RU000363"/>
    </source>
</evidence>
<evidence type="ECO:0000313" key="5">
    <source>
        <dbReference type="Proteomes" id="UP001500956"/>
    </source>
</evidence>
<dbReference type="PRINTS" id="PR00081">
    <property type="entry name" value="GDHRDH"/>
</dbReference>
<dbReference type="SUPFAM" id="SSF51735">
    <property type="entry name" value="NAD(P)-binding Rossmann-fold domains"/>
    <property type="match status" value="1"/>
</dbReference>
<sequence>MSHTISASTPVAVVTGASSGIGAATARALAAVGYDVVLGARRVDKLERIAAECGGRAIPLDVTDDDSVAAFAAQVERCDVLVNNAGGALGTDSVAEADLDDWQWMYDVNVLGTLRVTQALLSKLVDSGDGQVITIGSIAAREPYKGGAGYNAAKHAVAALTRVLRLELLGQPVRVCEIDPGMVHTDFSLVRFKGDQAKADAVYEGVEPLTAEDVADTVSWVATRPPHVNIDQILMLARDQTSAQVVHRREA</sequence>
<dbReference type="InterPro" id="IPR002347">
    <property type="entry name" value="SDR_fam"/>
</dbReference>
<evidence type="ECO:0000256" key="1">
    <source>
        <dbReference type="ARBA" id="ARBA00006484"/>
    </source>
</evidence>
<reference evidence="5" key="1">
    <citation type="journal article" date="2019" name="Int. J. Syst. Evol. Microbiol.">
        <title>The Global Catalogue of Microorganisms (GCM) 10K type strain sequencing project: providing services to taxonomists for standard genome sequencing and annotation.</title>
        <authorList>
            <consortium name="The Broad Institute Genomics Platform"/>
            <consortium name="The Broad Institute Genome Sequencing Center for Infectious Disease"/>
            <person name="Wu L."/>
            <person name="Ma J."/>
        </authorList>
    </citation>
    <scope>NUCLEOTIDE SEQUENCE [LARGE SCALE GENOMIC DNA]</scope>
    <source>
        <strain evidence="5">JCM 18063</strain>
    </source>
</reference>
<dbReference type="Proteomes" id="UP001500956">
    <property type="component" value="Unassembled WGS sequence"/>
</dbReference>
<dbReference type="PRINTS" id="PR00080">
    <property type="entry name" value="SDRFAMILY"/>
</dbReference>
<dbReference type="PANTHER" id="PTHR42901">
    <property type="entry name" value="ALCOHOL DEHYDROGENASE"/>
    <property type="match status" value="1"/>
</dbReference>
<dbReference type="Gene3D" id="3.40.50.720">
    <property type="entry name" value="NAD(P)-binding Rossmann-like Domain"/>
    <property type="match status" value="1"/>
</dbReference>
<comment type="similarity">
    <text evidence="1 3">Belongs to the short-chain dehydrogenases/reductases (SDR) family.</text>
</comment>
<keyword evidence="5" id="KW-1185">Reference proteome</keyword>
<evidence type="ECO:0000313" key="4">
    <source>
        <dbReference type="EMBL" id="GAA4725804.1"/>
    </source>
</evidence>
<accession>A0ABP8YB58</accession>